<dbReference type="Proteomes" id="UP000662973">
    <property type="component" value="Chromosome"/>
</dbReference>
<dbReference type="GO" id="GO:0005886">
    <property type="term" value="C:plasma membrane"/>
    <property type="evidence" value="ECO:0007669"/>
    <property type="project" value="UniProtKB-SubCell"/>
</dbReference>
<feature type="domain" description="Na+/H+ antiporter MnhB subunit-related protein" evidence="7">
    <location>
        <begin position="9"/>
        <end position="70"/>
    </location>
</feature>
<dbReference type="AlphaFoldDB" id="A0A897N9I2"/>
<keyword evidence="5 6" id="KW-0472">Membrane</keyword>
<feature type="domain" description="Na+/H+ antiporter MnhB subunit-related protein" evidence="7">
    <location>
        <begin position="96"/>
        <end position="159"/>
    </location>
</feature>
<dbReference type="RefSeq" id="WP_229109545.1">
    <property type="nucleotide sequence ID" value="NZ_CP064788.1"/>
</dbReference>
<evidence type="ECO:0000259" key="7">
    <source>
        <dbReference type="Pfam" id="PF04039"/>
    </source>
</evidence>
<dbReference type="InterPro" id="IPR007182">
    <property type="entry name" value="MnhB"/>
</dbReference>
<evidence type="ECO:0000256" key="6">
    <source>
        <dbReference type="SAM" id="Phobius"/>
    </source>
</evidence>
<evidence type="ECO:0000313" key="8">
    <source>
        <dbReference type="EMBL" id="QSG09452.1"/>
    </source>
</evidence>
<keyword evidence="3 6" id="KW-0812">Transmembrane</keyword>
<dbReference type="PANTHER" id="PTHR33932">
    <property type="entry name" value="NA(+)/H(+) ANTIPORTER SUBUNIT B"/>
    <property type="match status" value="1"/>
</dbReference>
<reference evidence="8 9" key="1">
    <citation type="submission" date="2020-11" db="EMBL/GenBank/DDBJ databases">
        <title>Carbohydrate-dependent, anaerobic sulfur respiration: A novel catabolism in halophilic archaea.</title>
        <authorList>
            <person name="Sorokin D.Y."/>
            <person name="Messina E."/>
            <person name="Smedile F."/>
            <person name="La Cono V."/>
            <person name="Hallsworth J.E."/>
            <person name="Yakimov M.M."/>
        </authorList>
    </citation>
    <scope>NUCLEOTIDE SEQUENCE [LARGE SCALE GENOMIC DNA]</scope>
    <source>
        <strain evidence="8 9">HSR12-2</strain>
    </source>
</reference>
<proteinExistence type="predicted"/>
<dbReference type="Pfam" id="PF04039">
    <property type="entry name" value="MnhB"/>
    <property type="match status" value="2"/>
</dbReference>
<keyword evidence="4 6" id="KW-1133">Transmembrane helix</keyword>
<gene>
    <name evidence="8" type="primary">mnhB</name>
    <name evidence="8" type="ORF">HSR122_2068</name>
</gene>
<keyword evidence="2" id="KW-1003">Cell membrane</keyword>
<dbReference type="InterPro" id="IPR050622">
    <property type="entry name" value="CPA3_antiporter_subunitB"/>
</dbReference>
<organism evidence="8 9">
    <name type="scientific">Halapricum desulfuricans</name>
    <dbReference type="NCBI Taxonomy" id="2841257"/>
    <lineage>
        <taxon>Archaea</taxon>
        <taxon>Methanobacteriati</taxon>
        <taxon>Methanobacteriota</taxon>
        <taxon>Stenosarchaea group</taxon>
        <taxon>Halobacteria</taxon>
        <taxon>Halobacteriales</taxon>
        <taxon>Haloarculaceae</taxon>
        <taxon>Halapricum</taxon>
    </lineage>
</organism>
<dbReference type="PANTHER" id="PTHR33932:SF4">
    <property type="entry name" value="NA(+)_H(+) ANTIPORTER SUBUNIT B"/>
    <property type="match status" value="1"/>
</dbReference>
<dbReference type="GeneID" id="68852677"/>
<sequence length="167" mass="17453">MTENEPTVIARTVVRIVVPIILVTAVALLLQGHNAPGGGFIGGVLTVVAFALIYIIYGLEYFETELLHRTALPRALPGEPVEDDSQQRPGVTKEFSEVLAIGLALAAGSGIVAIALGYPFLSQAVVFVTGIPLFHEIEVASALAFDIGVYFVVVGGLLTVIAVVGAE</sequence>
<evidence type="ECO:0000256" key="4">
    <source>
        <dbReference type="ARBA" id="ARBA00022989"/>
    </source>
</evidence>
<protein>
    <submittedName>
        <fullName evidence="8">Multisubunit Na+/H+ antiporter, MnhB subunit</fullName>
    </submittedName>
</protein>
<evidence type="ECO:0000256" key="1">
    <source>
        <dbReference type="ARBA" id="ARBA00004651"/>
    </source>
</evidence>
<keyword evidence="9" id="KW-1185">Reference proteome</keyword>
<feature type="transmembrane region" description="Helical" evidence="6">
    <location>
        <begin position="98"/>
        <end position="121"/>
    </location>
</feature>
<feature type="transmembrane region" description="Helical" evidence="6">
    <location>
        <begin position="38"/>
        <end position="59"/>
    </location>
</feature>
<evidence type="ECO:0000313" key="9">
    <source>
        <dbReference type="Proteomes" id="UP000662973"/>
    </source>
</evidence>
<feature type="transmembrane region" description="Helical" evidence="6">
    <location>
        <begin position="12"/>
        <end position="32"/>
    </location>
</feature>
<accession>A0A897N9I2</accession>
<dbReference type="KEGG" id="hds:HSR122_2068"/>
<comment type="subcellular location">
    <subcellularLocation>
        <location evidence="1">Cell membrane</location>
        <topology evidence="1">Multi-pass membrane protein</topology>
    </subcellularLocation>
</comment>
<name>A0A897N9I2_9EURY</name>
<evidence type="ECO:0000256" key="3">
    <source>
        <dbReference type="ARBA" id="ARBA00022692"/>
    </source>
</evidence>
<evidence type="ECO:0000256" key="2">
    <source>
        <dbReference type="ARBA" id="ARBA00022475"/>
    </source>
</evidence>
<evidence type="ECO:0000256" key="5">
    <source>
        <dbReference type="ARBA" id="ARBA00023136"/>
    </source>
</evidence>
<dbReference type="EMBL" id="CP064788">
    <property type="protein sequence ID" value="QSG09452.1"/>
    <property type="molecule type" value="Genomic_DNA"/>
</dbReference>
<feature type="transmembrane region" description="Helical" evidence="6">
    <location>
        <begin position="141"/>
        <end position="166"/>
    </location>
</feature>